<accession>A0AAD5TLG4</accession>
<name>A0AAD5TLG4_9FUNG</name>
<reference evidence="2" key="1">
    <citation type="submission" date="2020-05" db="EMBL/GenBank/DDBJ databases">
        <title>Phylogenomic resolution of chytrid fungi.</title>
        <authorList>
            <person name="Stajich J.E."/>
            <person name="Amses K."/>
            <person name="Simmons R."/>
            <person name="Seto K."/>
            <person name="Myers J."/>
            <person name="Bonds A."/>
            <person name="Quandt C.A."/>
            <person name="Barry K."/>
            <person name="Liu P."/>
            <person name="Grigoriev I."/>
            <person name="Longcore J.E."/>
            <person name="James T.Y."/>
        </authorList>
    </citation>
    <scope>NUCLEOTIDE SEQUENCE</scope>
    <source>
        <strain evidence="2">JEL0379</strain>
    </source>
</reference>
<dbReference type="EMBL" id="JADGJQ010000020">
    <property type="protein sequence ID" value="KAJ3179591.1"/>
    <property type="molecule type" value="Genomic_DNA"/>
</dbReference>
<dbReference type="AlphaFoldDB" id="A0AAD5TLG4"/>
<dbReference type="InterPro" id="IPR052741">
    <property type="entry name" value="Mitochondrial_HTD2"/>
</dbReference>
<dbReference type="SUPFAM" id="SSF54637">
    <property type="entry name" value="Thioesterase/thiol ester dehydrase-isomerase"/>
    <property type="match status" value="2"/>
</dbReference>
<gene>
    <name evidence="2" type="ORF">HDU87_002797</name>
</gene>
<sequence length="324" mass="36354">MLQLTTRRAAQRLAHNAPALPGLGVASSVRRLATASTSVEAWALKAREKKLVDDDTITAGHSHLLALTLDPTTSPDPFTTFPPGSAVPAGYHLAMFPPRIAEPDLSPDGYDNDFSPPSPYIQRMWAGGSFSFNPGNRLRIGQRVKQTTTLDDVQIKDGPRGKAVMVWMEKLVENERGRSVLERRCLAYMPKERNPTSNPRSLQIKHKHDFERQVRPTPVTLFRYSALTFNSHRIHYDNHYAREIEGYPDCLTHGPLTSTLLMDLLERNLPEDKQITFFSYRALSPLLVNEPITLRGKETEPNQFELWALNKEGGLAMKGTATVD</sequence>
<keyword evidence="3" id="KW-1185">Reference proteome</keyword>
<dbReference type="Pfam" id="PF13452">
    <property type="entry name" value="FAS1_DH_region"/>
    <property type="match status" value="1"/>
</dbReference>
<evidence type="ECO:0000259" key="1">
    <source>
        <dbReference type="Pfam" id="PF13452"/>
    </source>
</evidence>
<organism evidence="2 3">
    <name type="scientific">Geranomyces variabilis</name>
    <dbReference type="NCBI Taxonomy" id="109894"/>
    <lineage>
        <taxon>Eukaryota</taxon>
        <taxon>Fungi</taxon>
        <taxon>Fungi incertae sedis</taxon>
        <taxon>Chytridiomycota</taxon>
        <taxon>Chytridiomycota incertae sedis</taxon>
        <taxon>Chytridiomycetes</taxon>
        <taxon>Spizellomycetales</taxon>
        <taxon>Powellomycetaceae</taxon>
        <taxon>Geranomyces</taxon>
    </lineage>
</organism>
<dbReference type="PANTHER" id="PTHR28152">
    <property type="entry name" value="HYDROXYACYL-THIOESTER DEHYDRATASE TYPE 2, MITOCHONDRIAL"/>
    <property type="match status" value="1"/>
</dbReference>
<evidence type="ECO:0000313" key="2">
    <source>
        <dbReference type="EMBL" id="KAJ3179591.1"/>
    </source>
</evidence>
<dbReference type="InterPro" id="IPR029069">
    <property type="entry name" value="HotDog_dom_sf"/>
</dbReference>
<dbReference type="InterPro" id="IPR039569">
    <property type="entry name" value="FAS1-like_DH_region"/>
</dbReference>
<protein>
    <recommendedName>
        <fullName evidence="1">FAS1-like dehydratase domain-containing protein</fullName>
    </recommendedName>
</protein>
<dbReference type="GO" id="GO:0005739">
    <property type="term" value="C:mitochondrion"/>
    <property type="evidence" value="ECO:0007669"/>
    <property type="project" value="TreeGrafter"/>
</dbReference>
<comment type="caution">
    <text evidence="2">The sequence shown here is derived from an EMBL/GenBank/DDBJ whole genome shotgun (WGS) entry which is preliminary data.</text>
</comment>
<proteinExistence type="predicted"/>
<evidence type="ECO:0000313" key="3">
    <source>
        <dbReference type="Proteomes" id="UP001212152"/>
    </source>
</evidence>
<dbReference type="PANTHER" id="PTHR28152:SF1">
    <property type="entry name" value="HYDROXYACYL-THIOESTER DEHYDRATASE TYPE 2, MITOCHONDRIAL"/>
    <property type="match status" value="1"/>
</dbReference>
<feature type="domain" description="FAS1-like dehydratase" evidence="1">
    <location>
        <begin position="89"/>
        <end position="182"/>
    </location>
</feature>
<dbReference type="Gene3D" id="3.10.129.10">
    <property type="entry name" value="Hotdog Thioesterase"/>
    <property type="match status" value="1"/>
</dbReference>
<dbReference type="GO" id="GO:0019171">
    <property type="term" value="F:(3R)-hydroxyacyl-[acyl-carrier-protein] dehydratase activity"/>
    <property type="evidence" value="ECO:0007669"/>
    <property type="project" value="TreeGrafter"/>
</dbReference>
<dbReference type="Proteomes" id="UP001212152">
    <property type="component" value="Unassembled WGS sequence"/>
</dbReference>